<dbReference type="AlphaFoldDB" id="A0A6G0Z1X8"/>
<comment type="caution">
    <text evidence="3">The sequence shown here is derived from an EMBL/GenBank/DDBJ whole genome shotgun (WGS) entry which is preliminary data.</text>
</comment>
<reference evidence="3 4" key="1">
    <citation type="submission" date="2019-08" db="EMBL/GenBank/DDBJ databases">
        <title>Whole genome of Aphis craccivora.</title>
        <authorList>
            <person name="Voronova N.V."/>
            <person name="Shulinski R.S."/>
            <person name="Bandarenka Y.V."/>
            <person name="Zhorov D.G."/>
            <person name="Warner D."/>
        </authorList>
    </citation>
    <scope>NUCLEOTIDE SEQUENCE [LARGE SCALE GENOMIC DNA]</scope>
    <source>
        <strain evidence="3">180601</strain>
        <tissue evidence="3">Whole Body</tissue>
    </source>
</reference>
<dbReference type="Proteomes" id="UP000478052">
    <property type="component" value="Unassembled WGS sequence"/>
</dbReference>
<feature type="region of interest" description="Disordered" evidence="1">
    <location>
        <begin position="21"/>
        <end position="130"/>
    </location>
</feature>
<dbReference type="PANTHER" id="PTHR31195">
    <property type="entry name" value="GEO02494P1"/>
    <property type="match status" value="1"/>
</dbReference>
<keyword evidence="4" id="KW-1185">Reference proteome</keyword>
<name>A0A6G0Z1X8_APHCR</name>
<accession>A0A6G0Z1X8</accession>
<protein>
    <recommendedName>
        <fullName evidence="2">DUF4604 domain-containing protein</fullName>
    </recommendedName>
</protein>
<evidence type="ECO:0000259" key="2">
    <source>
        <dbReference type="Pfam" id="PF15377"/>
    </source>
</evidence>
<feature type="compositionally biased region" description="Basic and acidic residues" evidence="1">
    <location>
        <begin position="68"/>
        <end position="89"/>
    </location>
</feature>
<organism evidence="3 4">
    <name type="scientific">Aphis craccivora</name>
    <name type="common">Cowpea aphid</name>
    <dbReference type="NCBI Taxonomy" id="307492"/>
    <lineage>
        <taxon>Eukaryota</taxon>
        <taxon>Metazoa</taxon>
        <taxon>Ecdysozoa</taxon>
        <taxon>Arthropoda</taxon>
        <taxon>Hexapoda</taxon>
        <taxon>Insecta</taxon>
        <taxon>Pterygota</taxon>
        <taxon>Neoptera</taxon>
        <taxon>Paraneoptera</taxon>
        <taxon>Hemiptera</taxon>
        <taxon>Sternorrhyncha</taxon>
        <taxon>Aphidomorpha</taxon>
        <taxon>Aphidoidea</taxon>
        <taxon>Aphididae</taxon>
        <taxon>Aphidini</taxon>
        <taxon>Aphis</taxon>
        <taxon>Aphis</taxon>
    </lineage>
</organism>
<evidence type="ECO:0000313" key="4">
    <source>
        <dbReference type="Proteomes" id="UP000478052"/>
    </source>
</evidence>
<dbReference type="PANTHER" id="PTHR31195:SF2">
    <property type="entry name" value="GEO02494P1"/>
    <property type="match status" value="1"/>
</dbReference>
<dbReference type="Pfam" id="PF15377">
    <property type="entry name" value="DUF4604"/>
    <property type="match status" value="1"/>
</dbReference>
<dbReference type="InterPro" id="IPR027911">
    <property type="entry name" value="DUF4604"/>
</dbReference>
<dbReference type="EMBL" id="VUJU01001607">
    <property type="protein sequence ID" value="KAF0764547.1"/>
    <property type="molecule type" value="Genomic_DNA"/>
</dbReference>
<proteinExistence type="predicted"/>
<evidence type="ECO:0000313" key="3">
    <source>
        <dbReference type="EMBL" id="KAF0764547.1"/>
    </source>
</evidence>
<evidence type="ECO:0000256" key="1">
    <source>
        <dbReference type="SAM" id="MobiDB-lite"/>
    </source>
</evidence>
<feature type="domain" description="DUF4604" evidence="2">
    <location>
        <begin position="5"/>
        <end position="101"/>
    </location>
</feature>
<dbReference type="InterPro" id="IPR040219">
    <property type="entry name" value="KIAA1143-like"/>
</dbReference>
<dbReference type="OrthoDB" id="10043580at2759"/>
<sequence length="130" mass="15091">MSKRNKISYIKPREPSFLRKLKEEANYKEGPTVDTKKLELPTLDDDESYDDDKPTVVVLTEGDLTSEEASKETLAKEQEENSKPADLSKRIIFKRPAKSTPQSEEKHRVNKKKKRTEKLVLSFDDEEEYS</sequence>
<gene>
    <name evidence="3" type="ORF">FWK35_00023941</name>
</gene>